<evidence type="ECO:0000313" key="2">
    <source>
        <dbReference type="Proteomes" id="UP001341840"/>
    </source>
</evidence>
<accession>A0ABU6SV16</accession>
<sequence>MTSSSPPPRRCRRSLALPRCGLYSLSPSLLGRRALTVVPTCSTVLQCRPCVLHRAPLPCQSCSLPPSLPNPTVQSSTIQTYSFLSVHSHYSAFFLQARERDAFLQATVLANTNLLQAAVVLPLRHSIILHPSPVVRSSSLRHPSFVLHLAIIVSSLAPPLVIHCRNARHAANLEKSKEFARHLKSFLVGPKS</sequence>
<dbReference type="EMBL" id="JASCZI010061941">
    <property type="protein sequence ID" value="MED6139783.1"/>
    <property type="molecule type" value="Genomic_DNA"/>
</dbReference>
<evidence type="ECO:0000313" key="1">
    <source>
        <dbReference type="EMBL" id="MED6139783.1"/>
    </source>
</evidence>
<dbReference type="Proteomes" id="UP001341840">
    <property type="component" value="Unassembled WGS sequence"/>
</dbReference>
<comment type="caution">
    <text evidence="1">The sequence shown here is derived from an EMBL/GenBank/DDBJ whole genome shotgun (WGS) entry which is preliminary data.</text>
</comment>
<protein>
    <submittedName>
        <fullName evidence="1">Uncharacterized protein</fullName>
    </submittedName>
</protein>
<name>A0ABU6SV16_9FABA</name>
<keyword evidence="2" id="KW-1185">Reference proteome</keyword>
<feature type="non-terminal residue" evidence="1">
    <location>
        <position position="192"/>
    </location>
</feature>
<organism evidence="1 2">
    <name type="scientific">Stylosanthes scabra</name>
    <dbReference type="NCBI Taxonomy" id="79078"/>
    <lineage>
        <taxon>Eukaryota</taxon>
        <taxon>Viridiplantae</taxon>
        <taxon>Streptophyta</taxon>
        <taxon>Embryophyta</taxon>
        <taxon>Tracheophyta</taxon>
        <taxon>Spermatophyta</taxon>
        <taxon>Magnoliopsida</taxon>
        <taxon>eudicotyledons</taxon>
        <taxon>Gunneridae</taxon>
        <taxon>Pentapetalae</taxon>
        <taxon>rosids</taxon>
        <taxon>fabids</taxon>
        <taxon>Fabales</taxon>
        <taxon>Fabaceae</taxon>
        <taxon>Papilionoideae</taxon>
        <taxon>50 kb inversion clade</taxon>
        <taxon>dalbergioids sensu lato</taxon>
        <taxon>Dalbergieae</taxon>
        <taxon>Pterocarpus clade</taxon>
        <taxon>Stylosanthes</taxon>
    </lineage>
</organism>
<reference evidence="1 2" key="1">
    <citation type="journal article" date="2023" name="Plants (Basel)">
        <title>Bridging the Gap: Combining Genomics and Transcriptomics Approaches to Understand Stylosanthes scabra, an Orphan Legume from the Brazilian Caatinga.</title>
        <authorList>
            <person name="Ferreira-Neto J.R.C."/>
            <person name="da Silva M.D."/>
            <person name="Binneck E."/>
            <person name="de Melo N.F."/>
            <person name="da Silva R.H."/>
            <person name="de Melo A.L.T.M."/>
            <person name="Pandolfi V."/>
            <person name="Bustamante F.O."/>
            <person name="Brasileiro-Vidal A.C."/>
            <person name="Benko-Iseppon A.M."/>
        </authorList>
    </citation>
    <scope>NUCLEOTIDE SEQUENCE [LARGE SCALE GENOMIC DNA]</scope>
    <source>
        <tissue evidence="1">Leaves</tissue>
    </source>
</reference>
<gene>
    <name evidence="1" type="ORF">PIB30_087202</name>
</gene>
<proteinExistence type="predicted"/>